<dbReference type="InterPro" id="IPR001647">
    <property type="entry name" value="HTH_TetR"/>
</dbReference>
<accession>A0A2W2GPK0</accession>
<dbReference type="Proteomes" id="UP000248544">
    <property type="component" value="Unassembled WGS sequence"/>
</dbReference>
<evidence type="ECO:0000256" key="2">
    <source>
        <dbReference type="ARBA" id="ARBA00023125"/>
    </source>
</evidence>
<keyword evidence="2 4" id="KW-0238">DNA-binding</keyword>
<dbReference type="AlphaFoldDB" id="A0A2W2GPK0"/>
<dbReference type="GO" id="GO:0003700">
    <property type="term" value="F:DNA-binding transcription factor activity"/>
    <property type="evidence" value="ECO:0007669"/>
    <property type="project" value="TreeGrafter"/>
</dbReference>
<keyword evidence="3" id="KW-0804">Transcription</keyword>
<evidence type="ECO:0000313" key="6">
    <source>
        <dbReference type="EMBL" id="PZG49792.1"/>
    </source>
</evidence>
<dbReference type="Pfam" id="PF00440">
    <property type="entry name" value="TetR_N"/>
    <property type="match status" value="1"/>
</dbReference>
<name>A0A2W2GPK0_9ACTN</name>
<dbReference type="PANTHER" id="PTHR30055">
    <property type="entry name" value="HTH-TYPE TRANSCRIPTIONAL REGULATOR RUTR"/>
    <property type="match status" value="1"/>
</dbReference>
<gene>
    <name evidence="6" type="ORF">C1I98_11445</name>
</gene>
<evidence type="ECO:0000259" key="5">
    <source>
        <dbReference type="PROSITE" id="PS50977"/>
    </source>
</evidence>
<dbReference type="GO" id="GO:0000976">
    <property type="term" value="F:transcription cis-regulatory region binding"/>
    <property type="evidence" value="ECO:0007669"/>
    <property type="project" value="TreeGrafter"/>
</dbReference>
<dbReference type="InterPro" id="IPR036271">
    <property type="entry name" value="Tet_transcr_reg_TetR-rel_C_sf"/>
</dbReference>
<sequence length="208" mass="23323">MTDVARTPRLRGRPRSQEVDAAVLAAALDLLIERGASETSIEQVAQRAGVTRATVYRRFTDKTALLIQAIESVHQNHDPDTLEWPDLEHMLDNWATYLSNPRNRRMLRRLYGAVDDYPELLQAYRNAHGGRRAEATRDALRRSCDQGRLPRVTDVRVLQEMLNGAVLHHLGAYPDTLGAPMIKDFFVAILRQTGYAPPGSTAETARPA</sequence>
<organism evidence="6 7">
    <name type="scientific">Spongiactinospora gelatinilytica</name>
    <dbReference type="NCBI Taxonomy" id="2666298"/>
    <lineage>
        <taxon>Bacteria</taxon>
        <taxon>Bacillati</taxon>
        <taxon>Actinomycetota</taxon>
        <taxon>Actinomycetes</taxon>
        <taxon>Streptosporangiales</taxon>
        <taxon>Streptosporangiaceae</taxon>
        <taxon>Spongiactinospora</taxon>
    </lineage>
</organism>
<dbReference type="Gene3D" id="1.10.10.60">
    <property type="entry name" value="Homeodomain-like"/>
    <property type="match status" value="1"/>
</dbReference>
<dbReference type="InterPro" id="IPR050109">
    <property type="entry name" value="HTH-type_TetR-like_transc_reg"/>
</dbReference>
<evidence type="ECO:0000256" key="3">
    <source>
        <dbReference type="ARBA" id="ARBA00023163"/>
    </source>
</evidence>
<feature type="domain" description="HTH tetR-type" evidence="5">
    <location>
        <begin position="17"/>
        <end position="77"/>
    </location>
</feature>
<evidence type="ECO:0000313" key="7">
    <source>
        <dbReference type="Proteomes" id="UP000248544"/>
    </source>
</evidence>
<dbReference type="Gene3D" id="1.10.357.10">
    <property type="entry name" value="Tetracycline Repressor, domain 2"/>
    <property type="match status" value="1"/>
</dbReference>
<dbReference type="PANTHER" id="PTHR30055:SF148">
    <property type="entry name" value="TETR-FAMILY TRANSCRIPTIONAL REGULATOR"/>
    <property type="match status" value="1"/>
</dbReference>
<dbReference type="EMBL" id="POUA01000066">
    <property type="protein sequence ID" value="PZG49792.1"/>
    <property type="molecule type" value="Genomic_DNA"/>
</dbReference>
<dbReference type="InterPro" id="IPR009057">
    <property type="entry name" value="Homeodomain-like_sf"/>
</dbReference>
<dbReference type="SUPFAM" id="SSF46689">
    <property type="entry name" value="Homeodomain-like"/>
    <property type="match status" value="1"/>
</dbReference>
<proteinExistence type="predicted"/>
<protein>
    <submittedName>
        <fullName evidence="6">TetR family transcriptional regulator</fullName>
    </submittedName>
</protein>
<keyword evidence="7" id="KW-1185">Reference proteome</keyword>
<dbReference type="SUPFAM" id="SSF48498">
    <property type="entry name" value="Tetracyclin repressor-like, C-terminal domain"/>
    <property type="match status" value="1"/>
</dbReference>
<evidence type="ECO:0000256" key="1">
    <source>
        <dbReference type="ARBA" id="ARBA00023015"/>
    </source>
</evidence>
<feature type="DNA-binding region" description="H-T-H motif" evidence="4">
    <location>
        <begin position="40"/>
        <end position="59"/>
    </location>
</feature>
<comment type="caution">
    <text evidence="6">The sequence shown here is derived from an EMBL/GenBank/DDBJ whole genome shotgun (WGS) entry which is preliminary data.</text>
</comment>
<keyword evidence="1" id="KW-0805">Transcription regulation</keyword>
<dbReference type="PRINTS" id="PR00455">
    <property type="entry name" value="HTHTETR"/>
</dbReference>
<dbReference type="Pfam" id="PF16859">
    <property type="entry name" value="TetR_C_11"/>
    <property type="match status" value="1"/>
</dbReference>
<dbReference type="RefSeq" id="WP_111167146.1">
    <property type="nucleotide sequence ID" value="NZ_POUA01000066.1"/>
</dbReference>
<reference evidence="6 7" key="1">
    <citation type="submission" date="2018-01" db="EMBL/GenBank/DDBJ databases">
        <title>Draft genome sequence of Sphaerisporangium sp. 7K107.</title>
        <authorList>
            <person name="Sahin N."/>
            <person name="Saygin H."/>
            <person name="Ay H."/>
        </authorList>
    </citation>
    <scope>NUCLEOTIDE SEQUENCE [LARGE SCALE GENOMIC DNA]</scope>
    <source>
        <strain evidence="6 7">7K107</strain>
    </source>
</reference>
<evidence type="ECO:0000256" key="4">
    <source>
        <dbReference type="PROSITE-ProRule" id="PRU00335"/>
    </source>
</evidence>
<dbReference type="InterPro" id="IPR011075">
    <property type="entry name" value="TetR_C"/>
</dbReference>
<dbReference type="PROSITE" id="PS50977">
    <property type="entry name" value="HTH_TETR_2"/>
    <property type="match status" value="1"/>
</dbReference>